<dbReference type="PANTHER" id="PTHR11496:SF83">
    <property type="entry name" value="HYDROXYACID-OXOACID TRANSHYDROGENASE, MITOCHONDRIAL"/>
    <property type="match status" value="1"/>
</dbReference>
<dbReference type="EMBL" id="JAWDEY010000001">
    <property type="protein sequence ID" value="KAK6591247.1"/>
    <property type="molecule type" value="Genomic_DNA"/>
</dbReference>
<feature type="domain" description="Alcohol dehydrogenase iron-type/glycerol dehydrogenase GldA" evidence="2">
    <location>
        <begin position="7"/>
        <end position="198"/>
    </location>
</feature>
<evidence type="ECO:0000256" key="1">
    <source>
        <dbReference type="ARBA" id="ARBA00023002"/>
    </source>
</evidence>
<reference evidence="4 5" key="1">
    <citation type="submission" date="2023-10" db="EMBL/GenBank/DDBJ databases">
        <title>Comparative genomics analysis reveals potential genetic determinants of host preference in Cryptosporidium xiaoi.</title>
        <authorList>
            <person name="Xiao L."/>
            <person name="Li J."/>
        </authorList>
    </citation>
    <scope>NUCLEOTIDE SEQUENCE [LARGE SCALE GENOMIC DNA]</scope>
    <source>
        <strain evidence="4 5">52996</strain>
    </source>
</reference>
<dbReference type="Pfam" id="PF00465">
    <property type="entry name" value="Fe-ADH"/>
    <property type="match status" value="1"/>
</dbReference>
<proteinExistence type="predicted"/>
<feature type="domain" description="Fe-containing alcohol dehydrogenase-like C-terminal" evidence="3">
    <location>
        <begin position="213"/>
        <end position="368"/>
    </location>
</feature>
<organism evidence="4 5">
    <name type="scientific">Cryptosporidium xiaoi</name>
    <dbReference type="NCBI Taxonomy" id="659607"/>
    <lineage>
        <taxon>Eukaryota</taxon>
        <taxon>Sar</taxon>
        <taxon>Alveolata</taxon>
        <taxon>Apicomplexa</taxon>
        <taxon>Conoidasida</taxon>
        <taxon>Coccidia</taxon>
        <taxon>Eucoccidiorida</taxon>
        <taxon>Eimeriorina</taxon>
        <taxon>Cryptosporidiidae</taxon>
        <taxon>Cryptosporidium</taxon>
    </lineage>
</organism>
<dbReference type="Gene3D" id="1.20.1090.10">
    <property type="entry name" value="Dehydroquinate synthase-like - alpha domain"/>
    <property type="match status" value="1"/>
</dbReference>
<dbReference type="Gene3D" id="3.40.50.1970">
    <property type="match status" value="1"/>
</dbReference>
<keyword evidence="1" id="KW-0560">Oxidoreductase</keyword>
<evidence type="ECO:0000259" key="2">
    <source>
        <dbReference type="Pfam" id="PF00465"/>
    </source>
</evidence>
<comment type="caution">
    <text evidence="4">The sequence shown here is derived from an EMBL/GenBank/DDBJ whole genome shotgun (WGS) entry which is preliminary data.</text>
</comment>
<gene>
    <name evidence="4" type="ORF">RS030_101677</name>
</gene>
<dbReference type="GO" id="GO:0004022">
    <property type="term" value="F:alcohol dehydrogenase (NAD+) activity"/>
    <property type="evidence" value="ECO:0007669"/>
    <property type="project" value="TreeGrafter"/>
</dbReference>
<dbReference type="InterPro" id="IPR039697">
    <property type="entry name" value="Alcohol_dehydrogenase_Fe"/>
</dbReference>
<dbReference type="AlphaFoldDB" id="A0AAV9Y2W7"/>
<dbReference type="GO" id="GO:0005739">
    <property type="term" value="C:mitochondrion"/>
    <property type="evidence" value="ECO:0007669"/>
    <property type="project" value="TreeGrafter"/>
</dbReference>
<dbReference type="Pfam" id="PF25137">
    <property type="entry name" value="ADH_Fe_C"/>
    <property type="match status" value="1"/>
</dbReference>
<name>A0AAV9Y2W7_9CRYT</name>
<evidence type="ECO:0000313" key="4">
    <source>
        <dbReference type="EMBL" id="KAK6591247.1"/>
    </source>
</evidence>
<keyword evidence="5" id="KW-1185">Reference proteome</keyword>
<dbReference type="InterPro" id="IPR001670">
    <property type="entry name" value="ADH_Fe/GldA"/>
</dbReference>
<dbReference type="SUPFAM" id="SSF56796">
    <property type="entry name" value="Dehydroquinate synthase-like"/>
    <property type="match status" value="1"/>
</dbReference>
<sequence length="458" mass="51048">MLILTPVIYFNDDCFREVIADLVDSGVKRTIIIFSLPLRNEAIRICEYLSKKCINAEISSLCESDGNALSNILGQMKSFKPDCIIGLGGGHCMDISKVVRVLYEDPSTTLRSLATARDYSCNSTDFGYNDSTNKNNENKGARRQSLHNRGSLIKKLLCIPTTCGSGCEVTPTAVMRNSDGKQVVVSGIALLPDIAIIDSNFISKMPLFIASITGMRALLHGIESYISKLSNTYSKCLSNESMSILFKYLKKSIVDRNIELLKYIHKSSCIAGMAISATDYGLGTVITRSISEVFAIPHGLIDSVVIKHVVGFNLRNSTETRNRISELSYKLGMCNENDTDEEKINMFMNQLDSILEVLHLPRSLSEIGSSLLYYQDNGWFDSIKGESSNLNSIQIIGKNKNDIISNINLSNYENSINRMVTRSINDYSILNNPVNIDQKQLSELFIDIWYGHFNLNLK</sequence>
<dbReference type="PANTHER" id="PTHR11496">
    <property type="entry name" value="ALCOHOL DEHYDROGENASE"/>
    <property type="match status" value="1"/>
</dbReference>
<dbReference type="GO" id="GO:0046872">
    <property type="term" value="F:metal ion binding"/>
    <property type="evidence" value="ECO:0007669"/>
    <property type="project" value="InterPro"/>
</dbReference>
<evidence type="ECO:0000313" key="5">
    <source>
        <dbReference type="Proteomes" id="UP001311799"/>
    </source>
</evidence>
<accession>A0AAV9Y2W7</accession>
<evidence type="ECO:0000259" key="3">
    <source>
        <dbReference type="Pfam" id="PF25137"/>
    </source>
</evidence>
<dbReference type="InterPro" id="IPR056798">
    <property type="entry name" value="ADH_Fe_C"/>
</dbReference>
<protein>
    <submittedName>
        <fullName evidence="4">NAD dependent dehydrogenase of possible bacterial origin</fullName>
    </submittedName>
</protein>
<dbReference type="Proteomes" id="UP001311799">
    <property type="component" value="Unassembled WGS sequence"/>
</dbReference>